<feature type="region of interest" description="Disordered" evidence="8">
    <location>
        <begin position="270"/>
        <end position="291"/>
    </location>
</feature>
<feature type="region of interest" description="Disordered" evidence="8">
    <location>
        <begin position="387"/>
        <end position="406"/>
    </location>
</feature>
<dbReference type="PRINTS" id="PR00474">
    <property type="entry name" value="GLU5KINASE"/>
</dbReference>
<dbReference type="Proteomes" id="UP001498398">
    <property type="component" value="Unassembled WGS sequence"/>
</dbReference>
<accession>A0ABR1JY48</accession>
<dbReference type="InterPro" id="IPR005715">
    <property type="entry name" value="Glu_5kinase/COase_Synthase"/>
</dbReference>
<proteinExistence type="inferred from homology"/>
<name>A0ABR1JY48_9AGAR</name>
<evidence type="ECO:0000256" key="5">
    <source>
        <dbReference type="ARBA" id="ARBA00022741"/>
    </source>
</evidence>
<dbReference type="InterPro" id="IPR019797">
    <property type="entry name" value="Glutamate_5-kinase_CS"/>
</dbReference>
<dbReference type="EMBL" id="JBANRG010000003">
    <property type="protein sequence ID" value="KAK7468984.1"/>
    <property type="molecule type" value="Genomic_DNA"/>
</dbReference>
<dbReference type="Gene3D" id="3.40.1160.10">
    <property type="entry name" value="Acetylglutamate kinase-like"/>
    <property type="match status" value="1"/>
</dbReference>
<evidence type="ECO:0000313" key="10">
    <source>
        <dbReference type="EMBL" id="KAK7468984.1"/>
    </source>
</evidence>
<feature type="domain" description="Aspartate/glutamate/uridylate kinase" evidence="9">
    <location>
        <begin position="11"/>
        <end position="241"/>
    </location>
</feature>
<organism evidence="10 11">
    <name type="scientific">Marasmiellus scandens</name>
    <dbReference type="NCBI Taxonomy" id="2682957"/>
    <lineage>
        <taxon>Eukaryota</taxon>
        <taxon>Fungi</taxon>
        <taxon>Dikarya</taxon>
        <taxon>Basidiomycota</taxon>
        <taxon>Agaricomycotina</taxon>
        <taxon>Agaricomycetes</taxon>
        <taxon>Agaricomycetidae</taxon>
        <taxon>Agaricales</taxon>
        <taxon>Marasmiineae</taxon>
        <taxon>Omphalotaceae</taxon>
        <taxon>Marasmiellus</taxon>
    </lineage>
</organism>
<dbReference type="SUPFAM" id="SSF53633">
    <property type="entry name" value="Carbamate kinase-like"/>
    <property type="match status" value="1"/>
</dbReference>
<dbReference type="Pfam" id="PF00696">
    <property type="entry name" value="AA_kinase"/>
    <property type="match status" value="1"/>
</dbReference>
<evidence type="ECO:0000259" key="9">
    <source>
        <dbReference type="Pfam" id="PF00696"/>
    </source>
</evidence>
<evidence type="ECO:0000313" key="11">
    <source>
        <dbReference type="Proteomes" id="UP001498398"/>
    </source>
</evidence>
<dbReference type="SUPFAM" id="SSF88697">
    <property type="entry name" value="PUA domain-like"/>
    <property type="match status" value="1"/>
</dbReference>
<protein>
    <submittedName>
        <fullName evidence="10">Glutamate 5-kinase</fullName>
        <ecNumber evidence="10">2.7.2.11</ecNumber>
    </submittedName>
</protein>
<dbReference type="InterPro" id="IPR001057">
    <property type="entry name" value="Glu/AcGlu_kinase"/>
</dbReference>
<keyword evidence="2" id="KW-0028">Amino-acid biosynthesis</keyword>
<dbReference type="PROSITE" id="PS00902">
    <property type="entry name" value="GLUTAMATE_5_KINASE"/>
    <property type="match status" value="1"/>
</dbReference>
<dbReference type="InterPro" id="IPR015947">
    <property type="entry name" value="PUA-like_sf"/>
</dbReference>
<dbReference type="PANTHER" id="PTHR43654">
    <property type="entry name" value="GLUTAMATE 5-KINASE"/>
    <property type="match status" value="1"/>
</dbReference>
<evidence type="ECO:0000256" key="8">
    <source>
        <dbReference type="SAM" id="MobiDB-lite"/>
    </source>
</evidence>
<dbReference type="CDD" id="cd21157">
    <property type="entry name" value="PUA_G5K"/>
    <property type="match status" value="1"/>
</dbReference>
<dbReference type="PANTHER" id="PTHR43654:SF3">
    <property type="entry name" value="GLUTAMATE 5-KINASE"/>
    <property type="match status" value="1"/>
</dbReference>
<evidence type="ECO:0000256" key="7">
    <source>
        <dbReference type="ARBA" id="ARBA00022840"/>
    </source>
</evidence>
<sequence>MARVRQGPPSTIVVKLGTSSIVHEKTHQPLLSILSSIVETVVNLRNAGHKVVLVSSGAIGVGLQRMNLPSKPKSVSGKQALAAIGQGRLIALWDDLFGHLGQPIGQVLLTRGDISDRTRYLNAVNTLQELISMGVVPIVNENDTVSVSEIKFGDNDTLSAITSSMIHADYLFLLTDVDGLYTANPRKDPSAKQIEEVTSIAAIRSQVSTTTLGSSLGTGGMETKIIAAEIATGAGVTTIITSSKRPENIFSIIEYHNSLKLSSSGDEDSNTVTSFAAPPRPPHTVFTPSSTPMRDLKSWTSHTLHPSGSVVIDSGAHRVLSKRESGGRLLPAGVLGVIGAFASGQAVRVVVRKLANGSVAEIASAQSTRPNSPIPAHFSSALLSRSASSGDLTKDETRIETDTETEGFKDEDVVEVGRGLANYNSAQIMKVKGLNSSFLPQMLGYADSEYVVENITIRLPP</sequence>
<evidence type="ECO:0000256" key="1">
    <source>
        <dbReference type="ARBA" id="ARBA00022490"/>
    </source>
</evidence>
<dbReference type="GO" id="GO:0004349">
    <property type="term" value="F:glutamate 5-kinase activity"/>
    <property type="evidence" value="ECO:0007669"/>
    <property type="project" value="UniProtKB-EC"/>
</dbReference>
<dbReference type="InterPro" id="IPR036393">
    <property type="entry name" value="AceGlu_kinase-like_sf"/>
</dbReference>
<dbReference type="EC" id="2.7.2.11" evidence="10"/>
<comment type="caution">
    <text evidence="10">The sequence shown here is derived from an EMBL/GenBank/DDBJ whole genome shotgun (WGS) entry which is preliminary data.</text>
</comment>
<keyword evidence="11" id="KW-1185">Reference proteome</keyword>
<dbReference type="NCBIfam" id="TIGR01027">
    <property type="entry name" value="proB"/>
    <property type="match status" value="1"/>
</dbReference>
<keyword evidence="1" id="KW-0963">Cytoplasm</keyword>
<dbReference type="PIRSF" id="PIRSF000729">
    <property type="entry name" value="GK"/>
    <property type="match status" value="1"/>
</dbReference>
<keyword evidence="7" id="KW-0067">ATP-binding</keyword>
<keyword evidence="4 10" id="KW-0808">Transferase</keyword>
<gene>
    <name evidence="10" type="primary">PRO1</name>
    <name evidence="10" type="ORF">VKT23_003480</name>
</gene>
<evidence type="ECO:0000256" key="4">
    <source>
        <dbReference type="ARBA" id="ARBA00022679"/>
    </source>
</evidence>
<dbReference type="CDD" id="cd04242">
    <property type="entry name" value="AAK_G5K_ProB"/>
    <property type="match status" value="1"/>
</dbReference>
<evidence type="ECO:0000256" key="6">
    <source>
        <dbReference type="ARBA" id="ARBA00022777"/>
    </source>
</evidence>
<dbReference type="InterPro" id="IPR036974">
    <property type="entry name" value="PUA_sf"/>
</dbReference>
<dbReference type="InterPro" id="IPR001048">
    <property type="entry name" value="Asp/Glu/Uridylate_kinase"/>
</dbReference>
<evidence type="ECO:0000256" key="2">
    <source>
        <dbReference type="ARBA" id="ARBA00022605"/>
    </source>
</evidence>
<keyword evidence="6" id="KW-0418">Kinase</keyword>
<keyword evidence="3" id="KW-0641">Proline biosynthesis</keyword>
<keyword evidence="5" id="KW-0547">Nucleotide-binding</keyword>
<reference evidence="10 11" key="1">
    <citation type="submission" date="2024-01" db="EMBL/GenBank/DDBJ databases">
        <title>A draft genome for the cacao thread blight pathogen Marasmiellus scandens.</title>
        <authorList>
            <person name="Baruah I.K."/>
            <person name="Leung J."/>
            <person name="Bukari Y."/>
            <person name="Amoako-Attah I."/>
            <person name="Meinhardt L.W."/>
            <person name="Bailey B.A."/>
            <person name="Cohen S.P."/>
        </authorList>
    </citation>
    <scope>NUCLEOTIDE SEQUENCE [LARGE SCALE GENOMIC DNA]</scope>
    <source>
        <strain evidence="10 11">GH-19</strain>
    </source>
</reference>
<evidence type="ECO:0000256" key="3">
    <source>
        <dbReference type="ARBA" id="ARBA00022650"/>
    </source>
</evidence>
<dbReference type="InterPro" id="IPR041739">
    <property type="entry name" value="G5K_ProB"/>
</dbReference>
<dbReference type="HAMAP" id="MF_00456">
    <property type="entry name" value="ProB"/>
    <property type="match status" value="1"/>
</dbReference>
<feature type="compositionally biased region" description="Basic and acidic residues" evidence="8">
    <location>
        <begin position="392"/>
        <end position="406"/>
    </location>
</feature>
<dbReference type="InterPro" id="IPR011529">
    <property type="entry name" value="Glu_5kinase"/>
</dbReference>
<dbReference type="Gene3D" id="2.30.130.10">
    <property type="entry name" value="PUA domain"/>
    <property type="match status" value="1"/>
</dbReference>
<dbReference type="PROSITE" id="PS50890">
    <property type="entry name" value="PUA"/>
    <property type="match status" value="1"/>
</dbReference>